<organism evidence="2 3">
    <name type="scientific">Streptomyces triticirhizae</name>
    <dbReference type="NCBI Taxonomy" id="2483353"/>
    <lineage>
        <taxon>Bacteria</taxon>
        <taxon>Bacillati</taxon>
        <taxon>Actinomycetota</taxon>
        <taxon>Actinomycetes</taxon>
        <taxon>Kitasatosporales</taxon>
        <taxon>Streptomycetaceae</taxon>
        <taxon>Streptomyces</taxon>
    </lineage>
</organism>
<gene>
    <name evidence="2" type="ORF">EBN88_09430</name>
</gene>
<evidence type="ECO:0000256" key="1">
    <source>
        <dbReference type="SAM" id="MobiDB-lite"/>
    </source>
</evidence>
<feature type="region of interest" description="Disordered" evidence="1">
    <location>
        <begin position="1"/>
        <end position="32"/>
    </location>
</feature>
<dbReference type="AlphaFoldDB" id="A0A3M2M1N6"/>
<dbReference type="EMBL" id="RFFJ01000036">
    <property type="protein sequence ID" value="RMI42345.1"/>
    <property type="molecule type" value="Genomic_DNA"/>
</dbReference>
<dbReference type="RefSeq" id="WP_122183358.1">
    <property type="nucleotide sequence ID" value="NZ_RFFJ01000036.1"/>
</dbReference>
<dbReference type="Pfam" id="PF19953">
    <property type="entry name" value="EACC1"/>
    <property type="match status" value="1"/>
</dbReference>
<name>A0A3M2M1N6_9ACTN</name>
<proteinExistence type="predicted"/>
<dbReference type="InterPro" id="IPR045428">
    <property type="entry name" value="EACC1"/>
</dbReference>
<protein>
    <submittedName>
        <fullName evidence="2">Uncharacterized protein</fullName>
    </submittedName>
</protein>
<evidence type="ECO:0000313" key="2">
    <source>
        <dbReference type="EMBL" id="RMI42345.1"/>
    </source>
</evidence>
<keyword evidence="3" id="KW-1185">Reference proteome</keyword>
<accession>A0A3M2M1N6</accession>
<comment type="caution">
    <text evidence="2">The sequence shown here is derived from an EMBL/GenBank/DDBJ whole genome shotgun (WGS) entry which is preliminary data.</text>
</comment>
<feature type="region of interest" description="Disordered" evidence="1">
    <location>
        <begin position="146"/>
        <end position="172"/>
    </location>
</feature>
<evidence type="ECO:0000313" key="3">
    <source>
        <dbReference type="Proteomes" id="UP000278673"/>
    </source>
</evidence>
<feature type="compositionally biased region" description="Acidic residues" evidence="1">
    <location>
        <begin position="154"/>
        <end position="164"/>
    </location>
</feature>
<reference evidence="2 3" key="1">
    <citation type="submission" date="2018-10" db="EMBL/GenBank/DDBJ databases">
        <title>Isolation, diversity and antifungal activity of actinobacteria from wheat.</title>
        <authorList>
            <person name="Han C."/>
        </authorList>
    </citation>
    <scope>NUCLEOTIDE SEQUENCE [LARGE SCALE GENOMIC DNA]</scope>
    <source>
        <strain evidence="2 3">NEAU-YY642</strain>
    </source>
</reference>
<sequence length="172" mass="17895">MTQTDPEEPTAGPGQTADPGGAGDPGGADETVKVSLRLRIDVEADPRGEDSSLLMAWLRGDSDLPRRELGYLTERPGMSGSTTLSLTTSAPSVEVGLHAVLRSLVNHLSNRGRPLTLRVSREGGGTVTLTSRNRTRGALRQLVAELAGGPEPGADGDSDGDGDVGDDRRGRA</sequence>
<feature type="compositionally biased region" description="Low complexity" evidence="1">
    <location>
        <begin position="9"/>
        <end position="19"/>
    </location>
</feature>
<dbReference type="Proteomes" id="UP000278673">
    <property type="component" value="Unassembled WGS sequence"/>
</dbReference>